<accession>A0A4Z2G807</accession>
<evidence type="ECO:0000313" key="3">
    <source>
        <dbReference type="Proteomes" id="UP000314294"/>
    </source>
</evidence>
<sequence length="107" mass="11706">MCIIGPGEAKYSTERVFNCEPRVRRHTSSLQKKKNGCQSTRVTTTSTRHGPSTARSNSLQQSSKGNVFLEFNVIEGLKDLVEKKVGDEATFQGLGLTKDIFLVSATG</sequence>
<feature type="compositionally biased region" description="Polar residues" evidence="1">
    <location>
        <begin position="36"/>
        <end position="61"/>
    </location>
</feature>
<comment type="caution">
    <text evidence="2">The sequence shown here is derived from an EMBL/GenBank/DDBJ whole genome shotgun (WGS) entry which is preliminary data.</text>
</comment>
<gene>
    <name evidence="2" type="ORF">EYF80_040877</name>
</gene>
<evidence type="ECO:0000256" key="1">
    <source>
        <dbReference type="SAM" id="MobiDB-lite"/>
    </source>
</evidence>
<evidence type="ECO:0000313" key="2">
    <source>
        <dbReference type="EMBL" id="TNN48934.1"/>
    </source>
</evidence>
<proteinExistence type="predicted"/>
<dbReference type="Proteomes" id="UP000314294">
    <property type="component" value="Unassembled WGS sequence"/>
</dbReference>
<reference evidence="2 3" key="1">
    <citation type="submission" date="2019-03" db="EMBL/GenBank/DDBJ databases">
        <title>First draft genome of Liparis tanakae, snailfish: a comprehensive survey of snailfish specific genes.</title>
        <authorList>
            <person name="Kim W."/>
            <person name="Song I."/>
            <person name="Jeong J.-H."/>
            <person name="Kim D."/>
            <person name="Kim S."/>
            <person name="Ryu S."/>
            <person name="Song J.Y."/>
            <person name="Lee S.K."/>
        </authorList>
    </citation>
    <scope>NUCLEOTIDE SEQUENCE [LARGE SCALE GENOMIC DNA]</scope>
    <source>
        <tissue evidence="2">Muscle</tissue>
    </source>
</reference>
<feature type="region of interest" description="Disordered" evidence="1">
    <location>
        <begin position="28"/>
        <end position="61"/>
    </location>
</feature>
<dbReference type="AlphaFoldDB" id="A0A4Z2G807"/>
<dbReference type="EMBL" id="SRLO01000676">
    <property type="protein sequence ID" value="TNN48934.1"/>
    <property type="molecule type" value="Genomic_DNA"/>
</dbReference>
<organism evidence="2 3">
    <name type="scientific">Liparis tanakae</name>
    <name type="common">Tanaka's snailfish</name>
    <dbReference type="NCBI Taxonomy" id="230148"/>
    <lineage>
        <taxon>Eukaryota</taxon>
        <taxon>Metazoa</taxon>
        <taxon>Chordata</taxon>
        <taxon>Craniata</taxon>
        <taxon>Vertebrata</taxon>
        <taxon>Euteleostomi</taxon>
        <taxon>Actinopterygii</taxon>
        <taxon>Neopterygii</taxon>
        <taxon>Teleostei</taxon>
        <taxon>Neoteleostei</taxon>
        <taxon>Acanthomorphata</taxon>
        <taxon>Eupercaria</taxon>
        <taxon>Perciformes</taxon>
        <taxon>Cottioidei</taxon>
        <taxon>Cottales</taxon>
        <taxon>Liparidae</taxon>
        <taxon>Liparis</taxon>
    </lineage>
</organism>
<protein>
    <submittedName>
        <fullName evidence="2">Uncharacterized protein</fullName>
    </submittedName>
</protein>
<name>A0A4Z2G807_9TELE</name>
<keyword evidence="3" id="KW-1185">Reference proteome</keyword>